<organism evidence="2 3">
    <name type="scientific">Dentipellis fragilis</name>
    <dbReference type="NCBI Taxonomy" id="205917"/>
    <lineage>
        <taxon>Eukaryota</taxon>
        <taxon>Fungi</taxon>
        <taxon>Dikarya</taxon>
        <taxon>Basidiomycota</taxon>
        <taxon>Agaricomycotina</taxon>
        <taxon>Agaricomycetes</taxon>
        <taxon>Russulales</taxon>
        <taxon>Hericiaceae</taxon>
        <taxon>Dentipellis</taxon>
    </lineage>
</organism>
<dbReference type="STRING" id="205917.A0A4Y9Z2N2"/>
<dbReference type="InterPro" id="IPR011333">
    <property type="entry name" value="SKP1/BTB/POZ_sf"/>
</dbReference>
<dbReference type="SMART" id="SM00225">
    <property type="entry name" value="BTB"/>
    <property type="match status" value="1"/>
</dbReference>
<evidence type="ECO:0000259" key="1">
    <source>
        <dbReference type="PROSITE" id="PS50097"/>
    </source>
</evidence>
<proteinExistence type="predicted"/>
<dbReference type="AlphaFoldDB" id="A0A4Y9Z2N2"/>
<dbReference type="InterPro" id="IPR000210">
    <property type="entry name" value="BTB/POZ_dom"/>
</dbReference>
<keyword evidence="3" id="KW-1185">Reference proteome</keyword>
<comment type="caution">
    <text evidence="2">The sequence shown here is derived from an EMBL/GenBank/DDBJ whole genome shotgun (WGS) entry which is preliminary data.</text>
</comment>
<evidence type="ECO:0000313" key="2">
    <source>
        <dbReference type="EMBL" id="TFY68290.1"/>
    </source>
</evidence>
<feature type="domain" description="BTB" evidence="1">
    <location>
        <begin position="30"/>
        <end position="94"/>
    </location>
</feature>
<dbReference type="Gene3D" id="3.30.710.10">
    <property type="entry name" value="Potassium Channel Kv1.1, Chain A"/>
    <property type="match status" value="1"/>
</dbReference>
<dbReference type="Proteomes" id="UP000298327">
    <property type="component" value="Unassembled WGS sequence"/>
</dbReference>
<accession>A0A4Y9Z2N2</accession>
<name>A0A4Y9Z2N2_9AGAM</name>
<dbReference type="PROSITE" id="PS50097">
    <property type="entry name" value="BTB"/>
    <property type="match status" value="1"/>
</dbReference>
<evidence type="ECO:0000313" key="3">
    <source>
        <dbReference type="Proteomes" id="UP000298327"/>
    </source>
</evidence>
<dbReference type="SUPFAM" id="SSF54695">
    <property type="entry name" value="POZ domain"/>
    <property type="match status" value="1"/>
</dbReference>
<gene>
    <name evidence="2" type="ORF">EVG20_g3629</name>
</gene>
<dbReference type="Pfam" id="PF00651">
    <property type="entry name" value="BTB"/>
    <property type="match status" value="1"/>
</dbReference>
<dbReference type="OrthoDB" id="2757422at2759"/>
<sequence length="335" mass="37785">MDAIPSTRSDDNAPVGGALVPDKDFWLTDGNVVLICESVGYRVHQSILSRHSNVFKDMFAVGTAEGEETFEGCVTLRLHDSPEDFAFLLKALYDLRYPPYGTKISLSRLRRLLLLANKYLLEELRSQIIEHLRVLFPSKRSGLTSMPRALVNPDDFSPLLGIQIGQESNVPAIIPSAFLCAATYGVSEILGSNTREDQDVSFQARQACLKFKETLLEIADKEICEPLIWKNGELLYCDDTEPCEGFPPQALHDFGAIYTRNTNGIFYIKFRELIRQKYAEKDALVCERCWARAEVVEEKIRDQIWEAVPVSCGFKDWAAVEEAQTRTNEDGMSES</sequence>
<protein>
    <recommendedName>
        <fullName evidence="1">BTB domain-containing protein</fullName>
    </recommendedName>
</protein>
<dbReference type="CDD" id="cd18186">
    <property type="entry name" value="BTB_POZ_ZBTB_KLHL-like"/>
    <property type="match status" value="1"/>
</dbReference>
<dbReference type="EMBL" id="SEOQ01000167">
    <property type="protein sequence ID" value="TFY68290.1"/>
    <property type="molecule type" value="Genomic_DNA"/>
</dbReference>
<reference evidence="2 3" key="1">
    <citation type="submission" date="2019-02" db="EMBL/GenBank/DDBJ databases">
        <title>Genome sequencing of the rare red list fungi Dentipellis fragilis.</title>
        <authorList>
            <person name="Buettner E."/>
            <person name="Kellner H."/>
        </authorList>
    </citation>
    <scope>NUCLEOTIDE SEQUENCE [LARGE SCALE GENOMIC DNA]</scope>
    <source>
        <strain evidence="2 3">DSM 105465</strain>
    </source>
</reference>